<feature type="compositionally biased region" description="Polar residues" evidence="1">
    <location>
        <begin position="10"/>
        <end position="24"/>
    </location>
</feature>
<dbReference type="EMBL" id="AP023097">
    <property type="protein sequence ID" value="BCE71420.1"/>
    <property type="molecule type" value="Genomic_DNA"/>
</dbReference>
<dbReference type="EMBL" id="AP023096">
    <property type="protein sequence ID" value="BCE62700.1"/>
    <property type="molecule type" value="Genomic_DNA"/>
</dbReference>
<organism evidence="7">
    <name type="scientific">Bradyrhizobium diazoefficiens</name>
    <dbReference type="NCBI Taxonomy" id="1355477"/>
    <lineage>
        <taxon>Bacteria</taxon>
        <taxon>Pseudomonadati</taxon>
        <taxon>Pseudomonadota</taxon>
        <taxon>Alphaproteobacteria</taxon>
        <taxon>Hyphomicrobiales</taxon>
        <taxon>Nitrobacteraceae</taxon>
        <taxon>Bradyrhizobium</taxon>
    </lineage>
</organism>
<proteinExistence type="predicted"/>
<dbReference type="EMBL" id="AP023094">
    <property type="protein sequence ID" value="BCE45090.1"/>
    <property type="molecule type" value="Genomic_DNA"/>
</dbReference>
<accession>A0A810AGI0</accession>
<reference evidence="3" key="3">
    <citation type="submission" date="2020-05" db="EMBL/GenBank/DDBJ databases">
        <title>Complete genome sequence of Bradyrhizobium diazoefficiens XF2 isolated from soybean nodule.</title>
        <authorList>
            <person name="Noda R."/>
            <person name="Kakizaki K."/>
            <person name="Minamisawa K."/>
        </authorList>
    </citation>
    <scope>NUCLEOTIDE SEQUENCE</scope>
    <source>
        <strain evidence="3">XF2</strain>
    </source>
</reference>
<name>A0A810AGI0_9BRAD</name>
<evidence type="ECO:0000313" key="5">
    <source>
        <dbReference type="EMBL" id="BCE45090.1"/>
    </source>
</evidence>
<dbReference type="EMBL" id="AP023091">
    <property type="protein sequence ID" value="BCE18837.1"/>
    <property type="molecule type" value="Genomic_DNA"/>
</dbReference>
<gene>
    <name evidence="10" type="ORF">XF10B_14300</name>
    <name evidence="2" type="ORF">XF1B_15180</name>
    <name evidence="3" type="ORF">XF2B_15080</name>
    <name evidence="4" type="ORF">XF3B_15100</name>
    <name evidence="5" type="ORF">XF4B_14390</name>
    <name evidence="6" type="ORF">XF5B_14910</name>
    <name evidence="7" type="ORF">XF6B_14990</name>
    <name evidence="8" type="ORF">XF8B_15310</name>
    <name evidence="9" type="ORF">XF9B_15010</name>
</gene>
<dbReference type="EMBL" id="AP023098">
    <property type="protein sequence ID" value="BCE80080.1"/>
    <property type="molecule type" value="Genomic_DNA"/>
</dbReference>
<evidence type="ECO:0000313" key="10">
    <source>
        <dbReference type="EMBL" id="BCE88632.1"/>
    </source>
</evidence>
<dbReference type="AlphaFoldDB" id="A0A810AGI0"/>
<sequence>MLLSAMRQRQAGTDTKSTQLFTGTVSFSRHMGRLNGPRDVGRARAGWEVGVSTKDD</sequence>
<dbReference type="EMBL" id="AP023099">
    <property type="protein sequence ID" value="BCE88632.1"/>
    <property type="molecule type" value="Genomic_DNA"/>
</dbReference>
<reference evidence="7" key="7">
    <citation type="submission" date="2020-05" db="EMBL/GenBank/DDBJ databases">
        <title>Complete genome sequence of Bradyrhizobium diazoefficiens XF6 isolated from soybean nodule.</title>
        <authorList>
            <person name="Noda R."/>
            <person name="Kakizaki K."/>
            <person name="Minamisawa K."/>
        </authorList>
    </citation>
    <scope>NUCLEOTIDE SEQUENCE</scope>
    <source>
        <strain evidence="7">XF6</strain>
    </source>
</reference>
<evidence type="ECO:0000256" key="1">
    <source>
        <dbReference type="SAM" id="MobiDB-lite"/>
    </source>
</evidence>
<evidence type="ECO:0000313" key="7">
    <source>
        <dbReference type="EMBL" id="BCE62700.1"/>
    </source>
</evidence>
<evidence type="ECO:0000313" key="3">
    <source>
        <dbReference type="EMBL" id="BCE27739.1"/>
    </source>
</evidence>
<dbReference type="EMBL" id="AP023093">
    <property type="protein sequence ID" value="BCE36479.1"/>
    <property type="molecule type" value="Genomic_DNA"/>
</dbReference>
<evidence type="ECO:0000313" key="9">
    <source>
        <dbReference type="EMBL" id="BCE80080.1"/>
    </source>
</evidence>
<reference evidence="8" key="8">
    <citation type="submission" date="2020-05" db="EMBL/GenBank/DDBJ databases">
        <title>Complete genome sequence of Bradyrhizobium diazoefficiens XF8 isolated from soybean nodule.</title>
        <authorList>
            <person name="Noda R."/>
            <person name="Kakizaki K."/>
            <person name="Minamisawa K."/>
        </authorList>
    </citation>
    <scope>NUCLEOTIDE SEQUENCE</scope>
    <source>
        <strain evidence="8">XF8</strain>
    </source>
</reference>
<reference evidence="5" key="5">
    <citation type="submission" date="2020-05" db="EMBL/GenBank/DDBJ databases">
        <title>Complete genome sequence of Bradyrhizobium diazoefficiens XF4 isolated from soybean nodule.</title>
        <authorList>
            <person name="Noda R."/>
            <person name="Kakizaki K."/>
            <person name="Minamisawa K."/>
        </authorList>
    </citation>
    <scope>NUCLEOTIDE SEQUENCE</scope>
    <source>
        <strain evidence="5">XF4</strain>
    </source>
</reference>
<protein>
    <submittedName>
        <fullName evidence="7">Uncharacterized protein</fullName>
    </submittedName>
</protein>
<dbReference type="EMBL" id="AP023092">
    <property type="protein sequence ID" value="BCE27739.1"/>
    <property type="molecule type" value="Genomic_DNA"/>
</dbReference>
<reference evidence="6" key="6">
    <citation type="submission" date="2020-05" db="EMBL/GenBank/DDBJ databases">
        <title>Complete genome sequence of Bradyrhizobium diazoefficiens XF5 isolated from soybean nodule.</title>
        <authorList>
            <person name="Noda R."/>
            <person name="Kakizaki K."/>
            <person name="Minamisawa K."/>
        </authorList>
    </citation>
    <scope>NUCLEOTIDE SEQUENCE</scope>
    <source>
        <strain evidence="6">XF5</strain>
    </source>
</reference>
<evidence type="ECO:0000313" key="4">
    <source>
        <dbReference type="EMBL" id="BCE36479.1"/>
    </source>
</evidence>
<reference evidence="2" key="1">
    <citation type="submission" date="2020-05" db="EMBL/GenBank/DDBJ databases">
        <title>Complete genome sequence of Bradyrhizobium diazoefficiens XF1 isolated from soybean nodule.</title>
        <authorList>
            <person name="Noda R."/>
            <person name="Kakizaki K."/>
            <person name="Minamisawa K."/>
        </authorList>
    </citation>
    <scope>NUCLEOTIDE SEQUENCE</scope>
    <source>
        <strain evidence="2">XF1</strain>
    </source>
</reference>
<reference evidence="4" key="4">
    <citation type="submission" date="2020-05" db="EMBL/GenBank/DDBJ databases">
        <title>Complete genome sequence of Bradyrhizobium diazoefficiens XF3 isolated from soybean nodule.</title>
        <authorList>
            <person name="Noda R."/>
            <person name="Kakizaki K."/>
            <person name="Minamisawa K."/>
        </authorList>
    </citation>
    <scope>NUCLEOTIDE SEQUENCE</scope>
    <source>
        <strain evidence="4">XF3</strain>
    </source>
</reference>
<reference evidence="9" key="9">
    <citation type="submission" date="2020-05" db="EMBL/GenBank/DDBJ databases">
        <title>Complete genome sequence of Bradyrhizobium diazoefficiens XF9 isolated from soybean nodule.</title>
        <authorList>
            <person name="Noda R."/>
            <person name="Kakizaki K."/>
            <person name="Minamisawa K."/>
        </authorList>
    </citation>
    <scope>NUCLEOTIDE SEQUENCE</scope>
    <source>
        <strain evidence="9">XF9</strain>
    </source>
</reference>
<evidence type="ECO:0000313" key="6">
    <source>
        <dbReference type="EMBL" id="BCE53979.1"/>
    </source>
</evidence>
<evidence type="ECO:0000313" key="2">
    <source>
        <dbReference type="EMBL" id="BCE18837.1"/>
    </source>
</evidence>
<evidence type="ECO:0000313" key="8">
    <source>
        <dbReference type="EMBL" id="BCE71420.1"/>
    </source>
</evidence>
<feature type="region of interest" description="Disordered" evidence="1">
    <location>
        <begin position="1"/>
        <end position="24"/>
    </location>
</feature>
<reference evidence="10" key="2">
    <citation type="submission" date="2020-05" db="EMBL/GenBank/DDBJ databases">
        <title>Complete genome sequence of Bradyrhizobium diazoefficiens XF10 isolated from soybean nodule.</title>
        <authorList>
            <person name="Noda R."/>
            <person name="Kakizaki K."/>
            <person name="Minamisawa K."/>
        </authorList>
    </citation>
    <scope>NUCLEOTIDE SEQUENCE</scope>
    <source>
        <strain evidence="10">XF10</strain>
    </source>
</reference>
<dbReference type="EMBL" id="AP023095">
    <property type="protein sequence ID" value="BCE53979.1"/>
    <property type="molecule type" value="Genomic_DNA"/>
</dbReference>